<evidence type="ECO:0000259" key="4">
    <source>
        <dbReference type="SMART" id="SM00382"/>
    </source>
</evidence>
<dbReference type="InterPro" id="IPR003959">
    <property type="entry name" value="ATPase_AAA_core"/>
</dbReference>
<feature type="compositionally biased region" description="Polar residues" evidence="3">
    <location>
        <begin position="52"/>
        <end position="62"/>
    </location>
</feature>
<dbReference type="STRING" id="1072389.K1WFI8"/>
<dbReference type="GO" id="GO:0051603">
    <property type="term" value="P:proteolysis involved in protein catabolic process"/>
    <property type="evidence" value="ECO:0007669"/>
    <property type="project" value="TreeGrafter"/>
</dbReference>
<dbReference type="InterPro" id="IPR019489">
    <property type="entry name" value="Clp_ATPase_C"/>
</dbReference>
<dbReference type="Gene3D" id="3.40.50.300">
    <property type="entry name" value="P-loop containing nucleotide triphosphate hydrolases"/>
    <property type="match status" value="1"/>
</dbReference>
<protein>
    <submittedName>
        <fullName evidence="6">ATP-dependent Clp protease ATP-binding subunit ClpX</fullName>
    </submittedName>
</protein>
<dbReference type="Gene3D" id="1.10.8.60">
    <property type="match status" value="1"/>
</dbReference>
<dbReference type="GeneID" id="18761429"/>
<evidence type="ECO:0000256" key="2">
    <source>
        <dbReference type="ARBA" id="ARBA00022840"/>
    </source>
</evidence>
<feature type="compositionally biased region" description="Polar residues" evidence="3">
    <location>
        <begin position="25"/>
        <end position="39"/>
    </location>
</feature>
<dbReference type="PANTHER" id="PTHR48102:SF7">
    <property type="entry name" value="ATP-DEPENDENT CLP PROTEASE ATP-BINDING SUBUNIT CLPX-LIKE, MITOCHONDRIAL"/>
    <property type="match status" value="1"/>
</dbReference>
<organism evidence="6 7">
    <name type="scientific">Marssonina brunnea f. sp. multigermtubi (strain MB_m1)</name>
    <name type="common">Marssonina leaf spot fungus</name>
    <dbReference type="NCBI Taxonomy" id="1072389"/>
    <lineage>
        <taxon>Eukaryota</taxon>
        <taxon>Fungi</taxon>
        <taxon>Dikarya</taxon>
        <taxon>Ascomycota</taxon>
        <taxon>Pezizomycotina</taxon>
        <taxon>Leotiomycetes</taxon>
        <taxon>Helotiales</taxon>
        <taxon>Drepanopezizaceae</taxon>
        <taxon>Drepanopeziza</taxon>
    </lineage>
</organism>
<evidence type="ECO:0000259" key="5">
    <source>
        <dbReference type="SMART" id="SM01086"/>
    </source>
</evidence>
<dbReference type="AlphaFoldDB" id="K1WFI8"/>
<accession>K1WFI8</accession>
<feature type="region of interest" description="Disordered" evidence="3">
    <location>
        <begin position="139"/>
        <end position="200"/>
    </location>
</feature>
<gene>
    <name evidence="6" type="ORF">MBM_05494</name>
</gene>
<feature type="region of interest" description="Disordered" evidence="3">
    <location>
        <begin position="1"/>
        <end position="85"/>
    </location>
</feature>
<dbReference type="RefSeq" id="XP_007293383.1">
    <property type="nucleotide sequence ID" value="XM_007293321.1"/>
</dbReference>
<keyword evidence="1" id="KW-0547">Nucleotide-binding</keyword>
<feature type="domain" description="Clp ATPase C-terminal" evidence="5">
    <location>
        <begin position="447"/>
        <end position="553"/>
    </location>
</feature>
<proteinExistence type="predicted"/>
<feature type="compositionally biased region" description="Basic and acidic residues" evidence="3">
    <location>
        <begin position="40"/>
        <end position="51"/>
    </location>
</feature>
<reference evidence="6 7" key="1">
    <citation type="journal article" date="2012" name="BMC Genomics">
        <title>Sequencing the genome of Marssonina brunnea reveals fungus-poplar co-evolution.</title>
        <authorList>
            <person name="Zhu S."/>
            <person name="Cao Y.-Z."/>
            <person name="Jiang C."/>
            <person name="Tan B.-Y."/>
            <person name="Wang Z."/>
            <person name="Feng S."/>
            <person name="Zhang L."/>
            <person name="Su X.-H."/>
            <person name="Brejova B."/>
            <person name="Vinar T."/>
            <person name="Xu M."/>
            <person name="Wang M.-X."/>
            <person name="Zhang S.-G."/>
            <person name="Huang M.-R."/>
            <person name="Wu R."/>
            <person name="Zhou Y."/>
        </authorList>
    </citation>
    <scope>NUCLEOTIDE SEQUENCE [LARGE SCALE GENOMIC DNA]</scope>
    <source>
        <strain evidence="6 7">MB_m1</strain>
    </source>
</reference>
<dbReference type="KEGG" id="mbe:MBM_05494"/>
<dbReference type="SMART" id="SM00382">
    <property type="entry name" value="AAA"/>
    <property type="match status" value="1"/>
</dbReference>
<dbReference type="InterPro" id="IPR027417">
    <property type="entry name" value="P-loop_NTPase"/>
</dbReference>
<keyword evidence="6" id="KW-0645">Protease</keyword>
<feature type="compositionally biased region" description="Acidic residues" evidence="3">
    <location>
        <begin position="563"/>
        <end position="572"/>
    </location>
</feature>
<feature type="compositionally biased region" description="Polar residues" evidence="3">
    <location>
        <begin position="74"/>
        <end position="85"/>
    </location>
</feature>
<dbReference type="eggNOG" id="KOG0745">
    <property type="taxonomic scope" value="Eukaryota"/>
</dbReference>
<evidence type="ECO:0000313" key="6">
    <source>
        <dbReference type="EMBL" id="EKD16200.1"/>
    </source>
</evidence>
<dbReference type="GO" id="GO:0008233">
    <property type="term" value="F:peptidase activity"/>
    <property type="evidence" value="ECO:0007669"/>
    <property type="project" value="UniProtKB-KW"/>
</dbReference>
<dbReference type="InParanoid" id="K1WFI8"/>
<name>K1WFI8_MARBU</name>
<dbReference type="PANTHER" id="PTHR48102">
    <property type="entry name" value="ATP-DEPENDENT CLP PROTEASE ATP-BINDING SUBUNIT CLPX-LIKE, MITOCHONDRIAL-RELATED"/>
    <property type="match status" value="1"/>
</dbReference>
<evidence type="ECO:0000313" key="7">
    <source>
        <dbReference type="Proteomes" id="UP000006753"/>
    </source>
</evidence>
<feature type="region of interest" description="Disordered" evidence="3">
    <location>
        <begin position="385"/>
        <end position="413"/>
    </location>
</feature>
<dbReference type="OrthoDB" id="1721884at2759"/>
<evidence type="ECO:0000256" key="3">
    <source>
        <dbReference type="SAM" id="MobiDB-lite"/>
    </source>
</evidence>
<evidence type="ECO:0000256" key="1">
    <source>
        <dbReference type="ARBA" id="ARBA00022741"/>
    </source>
</evidence>
<feature type="region of interest" description="Disordered" evidence="3">
    <location>
        <begin position="317"/>
        <end position="346"/>
    </location>
</feature>
<dbReference type="GO" id="GO:0005524">
    <property type="term" value="F:ATP binding"/>
    <property type="evidence" value="ECO:0007669"/>
    <property type="project" value="UniProtKB-KW"/>
</dbReference>
<dbReference type="InterPro" id="IPR003593">
    <property type="entry name" value="AAA+_ATPase"/>
</dbReference>
<dbReference type="OMA" id="HRSDFTN"/>
<dbReference type="EMBL" id="JH921439">
    <property type="protein sequence ID" value="EKD16200.1"/>
    <property type="molecule type" value="Genomic_DNA"/>
</dbReference>
<dbReference type="GO" id="GO:0016887">
    <property type="term" value="F:ATP hydrolysis activity"/>
    <property type="evidence" value="ECO:0007669"/>
    <property type="project" value="InterPro"/>
</dbReference>
<keyword evidence="7" id="KW-1185">Reference proteome</keyword>
<feature type="compositionally biased region" description="Low complexity" evidence="3">
    <location>
        <begin position="1"/>
        <end position="19"/>
    </location>
</feature>
<dbReference type="Proteomes" id="UP000006753">
    <property type="component" value="Unassembled WGS sequence"/>
</dbReference>
<dbReference type="SMART" id="SM01086">
    <property type="entry name" value="ClpB_D2-small"/>
    <property type="match status" value="1"/>
</dbReference>
<dbReference type="HOGENOM" id="CLU_014218_1_2_1"/>
<keyword evidence="6" id="KW-0378">Hydrolase</keyword>
<keyword evidence="2 6" id="KW-0067">ATP-binding</keyword>
<feature type="compositionally biased region" description="Low complexity" evidence="3">
    <location>
        <begin position="387"/>
        <end position="404"/>
    </location>
</feature>
<dbReference type="GO" id="GO:0005759">
    <property type="term" value="C:mitochondrial matrix"/>
    <property type="evidence" value="ECO:0007669"/>
    <property type="project" value="TreeGrafter"/>
</dbReference>
<feature type="region of interest" description="Disordered" evidence="3">
    <location>
        <begin position="556"/>
        <end position="649"/>
    </location>
</feature>
<dbReference type="FunCoup" id="K1WFI8">
    <property type="interactions" value="640"/>
</dbReference>
<feature type="domain" description="AAA+ ATPase" evidence="4">
    <location>
        <begin position="206"/>
        <end position="381"/>
    </location>
</feature>
<feature type="compositionally biased region" description="Basic and acidic residues" evidence="3">
    <location>
        <begin position="613"/>
        <end position="635"/>
    </location>
</feature>
<sequence>MLPMIRTLPLPTRPTRLPRFPSKSKLASSRHLLSTTTASRSRDSQYYRTDFHSQSAGFTGSYETGRPTEGPLSKASSHGSGTQRLTPSLLKEHLDKYIVGQDKAKKVTSVAIFNHYQRIRELRRLEEEEEAKVDQQHRWEMRERERNAHPAENEYPGHIESVDLNNPHPYRSHAQFQFQAQAQPPPSPSPELGSLPLPQDSPTTIEKSNLLLLGPSGVGKTYILSTLARVLEVPFATVDCSSLTQAGYIGTDIESSIERLLLASSHSIQKCETGIIFFDEVDKLAKPAIMTHGRDVSGEGVQQGLLKMIEGATVTVNAKSDRNSKSENAGRGLDRGRESAQQAGKSEQYTIDTTNILFVFAGAFVGLEKIISSRLSTGPSLGFGAQLKSSPSSTSPKLLSSSPTPERRVKRKEPNILASVLPSDLQTYGLIPELLGRIPITVPLSPLSLHQLITILTAPRNSLVRQFTALFSTYGIQLKFTTGALHAIAERALHPASSASASSPNGKGASISGQGGIGARGLRSIVESLLSEIMYHGPGSAIRFCLVDEAFVRGQHQHHSSVEEEEDVDDEGEGHAKMPRCWSRGQSRAFEEAWEEEEEAWKRRDGDEDGNEGEARGANEKGKGKGKGEGEKDEGGGFENFRRLGSSGM</sequence>
<dbReference type="Pfam" id="PF07724">
    <property type="entry name" value="AAA_2"/>
    <property type="match status" value="1"/>
</dbReference>
<dbReference type="InterPro" id="IPR050052">
    <property type="entry name" value="ATP-dep_Clp_protease_ClpX"/>
</dbReference>
<dbReference type="SUPFAM" id="SSF52540">
    <property type="entry name" value="P-loop containing nucleoside triphosphate hydrolases"/>
    <property type="match status" value="1"/>
</dbReference>
<feature type="compositionally biased region" description="Basic and acidic residues" evidence="3">
    <location>
        <begin position="139"/>
        <end position="161"/>
    </location>
</feature>